<feature type="transmembrane region" description="Helical" evidence="1">
    <location>
        <begin position="6"/>
        <end position="26"/>
    </location>
</feature>
<reference evidence="3 4" key="1">
    <citation type="submission" date="2018-08" db="EMBL/GenBank/DDBJ databases">
        <title>Microbispora. triticiradicis sp. nov., a novel actinomycete isolated from the root of wheat (Triticum aestivum L.)).</title>
        <authorList>
            <person name="Han C."/>
        </authorList>
    </citation>
    <scope>NUCLEOTIDE SEQUENCE [LARGE SCALE GENOMIC DNA]</scope>
    <source>
        <strain evidence="3 4">NEAU-HRDPA2-9</strain>
    </source>
</reference>
<evidence type="ECO:0000313" key="3">
    <source>
        <dbReference type="EMBL" id="RGA02203.1"/>
    </source>
</evidence>
<evidence type="ECO:0000259" key="2">
    <source>
        <dbReference type="PROSITE" id="PS51352"/>
    </source>
</evidence>
<keyword evidence="1" id="KW-1133">Transmembrane helix</keyword>
<organism evidence="3 4">
    <name type="scientific">Microbispora triticiradicis</name>
    <dbReference type="NCBI Taxonomy" id="2200763"/>
    <lineage>
        <taxon>Bacteria</taxon>
        <taxon>Bacillati</taxon>
        <taxon>Actinomycetota</taxon>
        <taxon>Actinomycetes</taxon>
        <taxon>Streptosporangiales</taxon>
        <taxon>Streptosporangiaceae</taxon>
        <taxon>Microbispora</taxon>
    </lineage>
</organism>
<dbReference type="Gene3D" id="3.40.30.10">
    <property type="entry name" value="Glutaredoxin"/>
    <property type="match status" value="1"/>
</dbReference>
<accession>A0ABX9LEY0</accession>
<keyword evidence="1" id="KW-0472">Membrane</keyword>
<comment type="caution">
    <text evidence="3">The sequence shown here is derived from an EMBL/GenBank/DDBJ whole genome shotgun (WGS) entry which is preliminary data.</text>
</comment>
<dbReference type="InterPro" id="IPR013766">
    <property type="entry name" value="Thioredoxin_domain"/>
</dbReference>
<feature type="domain" description="Thioredoxin" evidence="2">
    <location>
        <begin position="50"/>
        <end position="178"/>
    </location>
</feature>
<dbReference type="EMBL" id="QFZU02000139">
    <property type="protein sequence ID" value="RGA02203.1"/>
    <property type="molecule type" value="Genomic_DNA"/>
</dbReference>
<keyword evidence="1" id="KW-0812">Transmembrane</keyword>
<dbReference type="InterPro" id="IPR036249">
    <property type="entry name" value="Thioredoxin-like_sf"/>
</dbReference>
<protein>
    <recommendedName>
        <fullName evidence="2">Thioredoxin domain-containing protein</fullName>
    </recommendedName>
</protein>
<dbReference type="SUPFAM" id="SSF52833">
    <property type="entry name" value="Thioredoxin-like"/>
    <property type="match status" value="1"/>
</dbReference>
<gene>
    <name evidence="3" type="ORF">DI270_025550</name>
</gene>
<proteinExistence type="predicted"/>
<evidence type="ECO:0000313" key="4">
    <source>
        <dbReference type="Proteomes" id="UP000262538"/>
    </source>
</evidence>
<dbReference type="PROSITE" id="PS51352">
    <property type="entry name" value="THIOREDOXIN_2"/>
    <property type="match status" value="1"/>
</dbReference>
<evidence type="ECO:0000256" key="1">
    <source>
        <dbReference type="SAM" id="Phobius"/>
    </source>
</evidence>
<sequence>MSLLVAGLVAVGAVAIIDLLLTVAVIRRLREHSDLLRQTMNSGFSASVVAPVGTEIGAFTATTTTGATIGDGDVASGTVVAFLSAGCEPCRTRLPQFVAYAKNADLRAVAVMMDGDRDDPRFQEMLSALESVGEVIVEEFGKPVWQAFRVQGTPAFVATGNGRIVSTDLPGAPDPVLA</sequence>
<name>A0ABX9LEY0_9ACTN</name>
<dbReference type="Proteomes" id="UP000262538">
    <property type="component" value="Unassembled WGS sequence"/>
</dbReference>
<keyword evidence="4" id="KW-1185">Reference proteome</keyword>